<dbReference type="InterPro" id="IPR001279">
    <property type="entry name" value="Metallo-B-lactamas"/>
</dbReference>
<dbReference type="SUPFAM" id="SSF56281">
    <property type="entry name" value="Metallo-hydrolase/oxidoreductase"/>
    <property type="match status" value="1"/>
</dbReference>
<proteinExistence type="predicted"/>
<feature type="domain" description="Metallo-beta-lactamase" evidence="1">
    <location>
        <begin position="12"/>
        <end position="184"/>
    </location>
</feature>
<dbReference type="PANTHER" id="PTHR47619">
    <property type="entry name" value="METALLO-HYDROLASE YYCJ-RELATED"/>
    <property type="match status" value="1"/>
</dbReference>
<dbReference type="Proteomes" id="UP000278983">
    <property type="component" value="Unassembled WGS sequence"/>
</dbReference>
<gene>
    <name evidence="2" type="ORF">EHV08_00120</name>
</gene>
<dbReference type="InterPro" id="IPR036866">
    <property type="entry name" value="RibonucZ/Hydroxyglut_hydro"/>
</dbReference>
<dbReference type="Pfam" id="PF12706">
    <property type="entry name" value="Lactamase_B_2"/>
    <property type="match status" value="1"/>
</dbReference>
<dbReference type="AlphaFoldDB" id="A0A3S0R940"/>
<protein>
    <submittedName>
        <fullName evidence="2">MBL fold metallo-hydrolase</fullName>
    </submittedName>
</protein>
<dbReference type="PANTHER" id="PTHR47619:SF1">
    <property type="entry name" value="EXODEOXYRIBONUCLEASE WALJ"/>
    <property type="match status" value="1"/>
</dbReference>
<dbReference type="OrthoDB" id="9781189at2"/>
<dbReference type="Gene3D" id="3.60.15.10">
    <property type="entry name" value="Ribonuclease Z/Hydroxyacylglutathione hydrolase-like"/>
    <property type="match status" value="1"/>
</dbReference>
<dbReference type="SMART" id="SM00849">
    <property type="entry name" value="Lactamase_B"/>
    <property type="match status" value="1"/>
</dbReference>
<dbReference type="RefSeq" id="WP_126677430.1">
    <property type="nucleotide sequence ID" value="NZ_RYYU01000001.1"/>
</dbReference>
<name>A0A3S0R940_9BACT</name>
<dbReference type="InterPro" id="IPR052533">
    <property type="entry name" value="WalJ/YycJ-like"/>
</dbReference>
<reference evidence="2 3" key="1">
    <citation type="submission" date="2018-12" db="EMBL/GenBank/DDBJ databases">
        <title>Genome sequencing of Prevotella sp. KCOM 3155 (= JS262).</title>
        <authorList>
            <person name="Kook J.-K."/>
            <person name="Park S.-N."/>
            <person name="Lim Y.K."/>
        </authorList>
    </citation>
    <scope>NUCLEOTIDE SEQUENCE [LARGE SCALE GENOMIC DNA]</scope>
    <source>
        <strain evidence="2 3">KCOM 3155</strain>
    </source>
</reference>
<evidence type="ECO:0000313" key="2">
    <source>
        <dbReference type="EMBL" id="RUL58326.1"/>
    </source>
</evidence>
<dbReference type="GO" id="GO:0016787">
    <property type="term" value="F:hydrolase activity"/>
    <property type="evidence" value="ECO:0007669"/>
    <property type="project" value="UniProtKB-KW"/>
</dbReference>
<accession>A0A3S0R940</accession>
<keyword evidence="3" id="KW-1185">Reference proteome</keyword>
<organism evidence="2 3">
    <name type="scientific">Prevotella koreensis</name>
    <dbReference type="NCBI Taxonomy" id="2490854"/>
    <lineage>
        <taxon>Bacteria</taxon>
        <taxon>Pseudomonadati</taxon>
        <taxon>Bacteroidota</taxon>
        <taxon>Bacteroidia</taxon>
        <taxon>Bacteroidales</taxon>
        <taxon>Prevotellaceae</taxon>
        <taxon>Prevotella</taxon>
    </lineage>
</organism>
<dbReference type="EMBL" id="RYYU01000001">
    <property type="protein sequence ID" value="RUL58326.1"/>
    <property type="molecule type" value="Genomic_DNA"/>
</dbReference>
<keyword evidence="2" id="KW-0378">Hydrolase</keyword>
<evidence type="ECO:0000259" key="1">
    <source>
        <dbReference type="SMART" id="SM00849"/>
    </source>
</evidence>
<sequence length="268" mass="29687">MLRFISFGSGSSGNCYYLFTETDGLLIDAGVGVRFLKKSFADFGLAMSNIHNILITHDHADHVKCVGSLSNDLKVPVYATREVHAGIGRNYCVRNKINGANMKYIHKGESVCIGDFMVTAFGIPHDSADNVGFMVENEGVKFCLMTDVGHVTDEMKEYISNADYLVIEANHDEEMLKTGTYPQHLKVRVGGDNGHLSNKACAEALVLCCTESLKHVWLCHLSEENNHPELARKTVDMILRNYGIIPGKDFVLDVLKRKTPSDVCDLTL</sequence>
<comment type="caution">
    <text evidence="2">The sequence shown here is derived from an EMBL/GenBank/DDBJ whole genome shotgun (WGS) entry which is preliminary data.</text>
</comment>
<evidence type="ECO:0000313" key="3">
    <source>
        <dbReference type="Proteomes" id="UP000278983"/>
    </source>
</evidence>